<comment type="similarity">
    <text evidence="1">Belongs to the LysR transcriptional regulatory family.</text>
</comment>
<organism evidence="6 7">
    <name type="scientific">Paenirhodobacter enshiensis</name>
    <dbReference type="NCBI Taxonomy" id="1105367"/>
    <lineage>
        <taxon>Bacteria</taxon>
        <taxon>Pseudomonadati</taxon>
        <taxon>Pseudomonadota</taxon>
        <taxon>Alphaproteobacteria</taxon>
        <taxon>Rhodobacterales</taxon>
        <taxon>Rhodobacter group</taxon>
        <taxon>Paenirhodobacter</taxon>
    </lineage>
</organism>
<reference evidence="6 7" key="1">
    <citation type="submission" date="2014-03" db="EMBL/GenBank/DDBJ databases">
        <title>Genome of Paenirhodobacter enshiensis DW2-9.</title>
        <authorList>
            <person name="Wang D."/>
            <person name="Wang G."/>
        </authorList>
    </citation>
    <scope>NUCLEOTIDE SEQUENCE [LARGE SCALE GENOMIC DNA]</scope>
    <source>
        <strain evidence="6 7">DW2-9</strain>
    </source>
</reference>
<keyword evidence="2" id="KW-0805">Transcription regulation</keyword>
<dbReference type="OrthoDB" id="9814165at2"/>
<dbReference type="Proteomes" id="UP000028824">
    <property type="component" value="Unassembled WGS sequence"/>
</dbReference>
<dbReference type="InterPro" id="IPR050950">
    <property type="entry name" value="HTH-type_LysR_regulators"/>
</dbReference>
<dbReference type="eggNOG" id="COG0583">
    <property type="taxonomic scope" value="Bacteria"/>
</dbReference>
<keyword evidence="3" id="KW-0238">DNA-binding</keyword>
<dbReference type="PANTHER" id="PTHR30419">
    <property type="entry name" value="HTH-TYPE TRANSCRIPTIONAL REGULATOR YBHD"/>
    <property type="match status" value="1"/>
</dbReference>
<sequence>MLSPHLRLRHLRCFLEIARLGSLSAAAEALHVSQPAASKTIRELEEILGTALFDRSGRRLVLTAAGRIYQNHAGAAIADLERAQHLVLSPPRERPKISAGVLPTAGTGLAPRAALAFRETHPDVLLDVMTGPNWLLHSLLREGQLDIVIGRIPPPGASEGLHFQRLYWERVVPVVHARHPLLGKDWEYRALADYPLMLPPPGALISVAVRTWLHSVGLTDPAPAYENVSLAFGREVVLHSETVWFISEGVVRPEIEAGTLAVLPIRNELLGGPVGITLRDGNAPSAETAALIAALEEAATGFGG</sequence>
<dbReference type="SUPFAM" id="SSF46785">
    <property type="entry name" value="Winged helix' DNA-binding domain"/>
    <property type="match status" value="1"/>
</dbReference>
<proteinExistence type="inferred from homology"/>
<name>A0A086XXV2_9RHOB</name>
<dbReference type="Gene3D" id="1.10.10.10">
    <property type="entry name" value="Winged helix-like DNA-binding domain superfamily/Winged helix DNA-binding domain"/>
    <property type="match status" value="1"/>
</dbReference>
<dbReference type="AlphaFoldDB" id="A0A086XXV2"/>
<dbReference type="RefSeq" id="WP_036637053.1">
    <property type="nucleotide sequence ID" value="NZ_JFZB01000012.1"/>
</dbReference>
<keyword evidence="7" id="KW-1185">Reference proteome</keyword>
<comment type="caution">
    <text evidence="6">The sequence shown here is derived from an EMBL/GenBank/DDBJ whole genome shotgun (WGS) entry which is preliminary data.</text>
</comment>
<dbReference type="InterPro" id="IPR005119">
    <property type="entry name" value="LysR_subst-bd"/>
</dbReference>
<feature type="domain" description="HTH lysR-type" evidence="5">
    <location>
        <begin position="6"/>
        <end position="63"/>
    </location>
</feature>
<dbReference type="GO" id="GO:0003677">
    <property type="term" value="F:DNA binding"/>
    <property type="evidence" value="ECO:0007669"/>
    <property type="project" value="UniProtKB-KW"/>
</dbReference>
<evidence type="ECO:0000259" key="5">
    <source>
        <dbReference type="PROSITE" id="PS50931"/>
    </source>
</evidence>
<dbReference type="InterPro" id="IPR000847">
    <property type="entry name" value="LysR_HTH_N"/>
</dbReference>
<evidence type="ECO:0000256" key="2">
    <source>
        <dbReference type="ARBA" id="ARBA00023015"/>
    </source>
</evidence>
<dbReference type="Pfam" id="PF03466">
    <property type="entry name" value="LysR_substrate"/>
    <property type="match status" value="1"/>
</dbReference>
<evidence type="ECO:0000313" key="6">
    <source>
        <dbReference type="EMBL" id="KFI26852.1"/>
    </source>
</evidence>
<evidence type="ECO:0000313" key="7">
    <source>
        <dbReference type="Proteomes" id="UP000028824"/>
    </source>
</evidence>
<keyword evidence="4" id="KW-0804">Transcription</keyword>
<evidence type="ECO:0000256" key="3">
    <source>
        <dbReference type="ARBA" id="ARBA00023125"/>
    </source>
</evidence>
<dbReference type="GO" id="GO:0003700">
    <property type="term" value="F:DNA-binding transcription factor activity"/>
    <property type="evidence" value="ECO:0007669"/>
    <property type="project" value="InterPro"/>
</dbReference>
<dbReference type="EMBL" id="JFZB01000012">
    <property type="protein sequence ID" value="KFI26852.1"/>
    <property type="molecule type" value="Genomic_DNA"/>
</dbReference>
<dbReference type="InterPro" id="IPR036390">
    <property type="entry name" value="WH_DNA-bd_sf"/>
</dbReference>
<dbReference type="PRINTS" id="PR00039">
    <property type="entry name" value="HTHLYSR"/>
</dbReference>
<dbReference type="GO" id="GO:0005829">
    <property type="term" value="C:cytosol"/>
    <property type="evidence" value="ECO:0007669"/>
    <property type="project" value="TreeGrafter"/>
</dbReference>
<evidence type="ECO:0000256" key="1">
    <source>
        <dbReference type="ARBA" id="ARBA00009437"/>
    </source>
</evidence>
<dbReference type="InterPro" id="IPR036388">
    <property type="entry name" value="WH-like_DNA-bd_sf"/>
</dbReference>
<protein>
    <submittedName>
        <fullName evidence="6">Transcriptional regulator</fullName>
    </submittedName>
</protein>
<dbReference type="STRING" id="1105367.CG50_00880"/>
<dbReference type="FunFam" id="1.10.10.10:FF:000001">
    <property type="entry name" value="LysR family transcriptional regulator"/>
    <property type="match status" value="1"/>
</dbReference>
<dbReference type="PROSITE" id="PS50931">
    <property type="entry name" value="HTH_LYSR"/>
    <property type="match status" value="1"/>
</dbReference>
<evidence type="ECO:0000256" key="4">
    <source>
        <dbReference type="ARBA" id="ARBA00023163"/>
    </source>
</evidence>
<dbReference type="SUPFAM" id="SSF53850">
    <property type="entry name" value="Periplasmic binding protein-like II"/>
    <property type="match status" value="1"/>
</dbReference>
<dbReference type="Pfam" id="PF00126">
    <property type="entry name" value="HTH_1"/>
    <property type="match status" value="1"/>
</dbReference>
<accession>A0A086XXV2</accession>
<dbReference type="Gene3D" id="3.40.190.10">
    <property type="entry name" value="Periplasmic binding protein-like II"/>
    <property type="match status" value="2"/>
</dbReference>
<gene>
    <name evidence="6" type="ORF">CG50_00880</name>
</gene>
<dbReference type="PANTHER" id="PTHR30419:SF8">
    <property type="entry name" value="NITROGEN ASSIMILATION TRANSCRIPTIONAL ACTIVATOR-RELATED"/>
    <property type="match status" value="1"/>
</dbReference>